<dbReference type="InterPro" id="IPR002347">
    <property type="entry name" value="SDR_fam"/>
</dbReference>
<keyword evidence="2" id="KW-0560">Oxidoreductase</keyword>
<dbReference type="InterPro" id="IPR036291">
    <property type="entry name" value="NAD(P)-bd_dom_sf"/>
</dbReference>
<reference evidence="3" key="1">
    <citation type="submission" date="2021-01" db="EMBL/GenBank/DDBJ databases">
        <authorList>
            <person name="Corre E."/>
            <person name="Pelletier E."/>
            <person name="Niang G."/>
            <person name="Scheremetjew M."/>
            <person name="Finn R."/>
            <person name="Kale V."/>
            <person name="Holt S."/>
            <person name="Cochrane G."/>
            <person name="Meng A."/>
            <person name="Brown T."/>
            <person name="Cohen L."/>
        </authorList>
    </citation>
    <scope>NUCLEOTIDE SEQUENCE</scope>
</reference>
<dbReference type="InterPro" id="IPR020904">
    <property type="entry name" value="Sc_DH/Rdtase_CS"/>
</dbReference>
<dbReference type="SUPFAM" id="SSF51735">
    <property type="entry name" value="NAD(P)-binding Rossmann-fold domains"/>
    <property type="match status" value="1"/>
</dbReference>
<gene>
    <name evidence="3" type="ORF">NSCI0253_LOCUS8141</name>
</gene>
<dbReference type="PROSITE" id="PS00061">
    <property type="entry name" value="ADH_SHORT"/>
    <property type="match status" value="1"/>
</dbReference>
<evidence type="ECO:0000313" key="3">
    <source>
        <dbReference type="EMBL" id="CAD8833793.1"/>
    </source>
</evidence>
<dbReference type="GO" id="GO:0016491">
    <property type="term" value="F:oxidoreductase activity"/>
    <property type="evidence" value="ECO:0007669"/>
    <property type="project" value="UniProtKB-KW"/>
</dbReference>
<dbReference type="Gene3D" id="3.40.50.720">
    <property type="entry name" value="NAD(P)-binding Rossmann-like Domain"/>
    <property type="match status" value="1"/>
</dbReference>
<dbReference type="AlphaFoldDB" id="A0A7S1EZ94"/>
<dbReference type="PRINTS" id="PR00081">
    <property type="entry name" value="GDHRDH"/>
</dbReference>
<sequence>MSETPVQPRLCVVCGGSSGIGAAVCARFVREGYQVLSLSRRPCSVDGVKSVIVDLADHEACGRCVEDVRAVMDADSGLIHLVHCASNYPSDSVRELDAPGLMLALTLNITMPSLLTSAMLPLMGRGSSILFVGSTLSEKAVPGKLSYCTAKHALVGLMRSVAQDLLWSGVHTSLICPGITDTPMVQPEVGKEAAFQNFVRELQGRLIDPEEVAGVIWDTAMAPVLHGSVIHCNGGQRER</sequence>
<accession>A0A7S1EZ94</accession>
<dbReference type="Pfam" id="PF00106">
    <property type="entry name" value="adh_short"/>
    <property type="match status" value="1"/>
</dbReference>
<comment type="similarity">
    <text evidence="1">Belongs to the short-chain dehydrogenases/reductases (SDR) family.</text>
</comment>
<dbReference type="EMBL" id="HBFQ01011573">
    <property type="protein sequence ID" value="CAD8833793.1"/>
    <property type="molecule type" value="Transcribed_RNA"/>
</dbReference>
<dbReference type="PANTHER" id="PTHR43477:SF1">
    <property type="entry name" value="DIHYDROANTICAPSIN 7-DEHYDROGENASE"/>
    <property type="match status" value="1"/>
</dbReference>
<dbReference type="PANTHER" id="PTHR43477">
    <property type="entry name" value="DIHYDROANTICAPSIN 7-DEHYDROGENASE"/>
    <property type="match status" value="1"/>
</dbReference>
<evidence type="ECO:0000256" key="1">
    <source>
        <dbReference type="ARBA" id="ARBA00006484"/>
    </source>
</evidence>
<organism evidence="3">
    <name type="scientific">Noctiluca scintillans</name>
    <name type="common">Sea sparkle</name>
    <name type="synonym">Red tide dinoflagellate</name>
    <dbReference type="NCBI Taxonomy" id="2966"/>
    <lineage>
        <taxon>Eukaryota</taxon>
        <taxon>Sar</taxon>
        <taxon>Alveolata</taxon>
        <taxon>Dinophyceae</taxon>
        <taxon>Noctilucales</taxon>
        <taxon>Noctilucaceae</taxon>
        <taxon>Noctiluca</taxon>
    </lineage>
</organism>
<proteinExistence type="inferred from homology"/>
<protein>
    <submittedName>
        <fullName evidence="3">Uncharacterized protein</fullName>
    </submittedName>
</protein>
<dbReference type="CDD" id="cd05233">
    <property type="entry name" value="SDR_c"/>
    <property type="match status" value="1"/>
</dbReference>
<evidence type="ECO:0000256" key="2">
    <source>
        <dbReference type="ARBA" id="ARBA00023002"/>
    </source>
</evidence>
<dbReference type="InterPro" id="IPR051122">
    <property type="entry name" value="SDR_DHRS6-like"/>
</dbReference>
<name>A0A7S1EZ94_NOCSC</name>